<accession>A0A914C1H3</accession>
<name>A0A914C1H3_9BILA</name>
<keyword evidence="1" id="KW-0732">Signal</keyword>
<dbReference type="WBParaSite" id="ACRNAN_Path_1502.g5853.t1">
    <property type="protein sequence ID" value="ACRNAN_Path_1502.g5853.t1"/>
    <property type="gene ID" value="ACRNAN_Path_1502.g5853"/>
</dbReference>
<organism evidence="2 3">
    <name type="scientific">Acrobeloides nanus</name>
    <dbReference type="NCBI Taxonomy" id="290746"/>
    <lineage>
        <taxon>Eukaryota</taxon>
        <taxon>Metazoa</taxon>
        <taxon>Ecdysozoa</taxon>
        <taxon>Nematoda</taxon>
        <taxon>Chromadorea</taxon>
        <taxon>Rhabditida</taxon>
        <taxon>Tylenchina</taxon>
        <taxon>Cephalobomorpha</taxon>
        <taxon>Cephaloboidea</taxon>
        <taxon>Cephalobidae</taxon>
        <taxon>Acrobeloides</taxon>
    </lineage>
</organism>
<feature type="signal peptide" evidence="1">
    <location>
        <begin position="1"/>
        <end position="25"/>
    </location>
</feature>
<evidence type="ECO:0000313" key="2">
    <source>
        <dbReference type="Proteomes" id="UP000887540"/>
    </source>
</evidence>
<evidence type="ECO:0000256" key="1">
    <source>
        <dbReference type="SAM" id="SignalP"/>
    </source>
</evidence>
<sequence>MSATKLILVFFIFAFVGFMVEEVTAQWPYWGYGYPGYYGYSYPYVVGKREAGFGPRPVFQNHGFQDGQP</sequence>
<protein>
    <submittedName>
        <fullName evidence="3">Uncharacterized protein</fullName>
    </submittedName>
</protein>
<reference evidence="3" key="1">
    <citation type="submission" date="2022-11" db="UniProtKB">
        <authorList>
            <consortium name="WormBaseParasite"/>
        </authorList>
    </citation>
    <scope>IDENTIFICATION</scope>
</reference>
<feature type="chain" id="PRO_5037311149" evidence="1">
    <location>
        <begin position="26"/>
        <end position="69"/>
    </location>
</feature>
<keyword evidence="2" id="KW-1185">Reference proteome</keyword>
<dbReference type="AlphaFoldDB" id="A0A914C1H3"/>
<proteinExistence type="predicted"/>
<dbReference type="Proteomes" id="UP000887540">
    <property type="component" value="Unplaced"/>
</dbReference>
<evidence type="ECO:0000313" key="3">
    <source>
        <dbReference type="WBParaSite" id="ACRNAN_Path_1502.g5853.t1"/>
    </source>
</evidence>